<dbReference type="GO" id="GO:0019236">
    <property type="term" value="P:response to pheromone"/>
    <property type="evidence" value="ECO:0007669"/>
    <property type="project" value="InterPro"/>
</dbReference>
<feature type="domain" description="GPR180/TMEM145 transmembrane" evidence="1">
    <location>
        <begin position="1"/>
        <end position="116"/>
    </location>
</feature>
<dbReference type="AlphaFoldDB" id="A0A132AIA1"/>
<dbReference type="Pfam" id="PF10192">
    <property type="entry name" value="GPR180-TMEM145_TM"/>
    <property type="match status" value="1"/>
</dbReference>
<dbReference type="InterPro" id="IPR047831">
    <property type="entry name" value="GPR180/TMEM145"/>
</dbReference>
<keyword evidence="2" id="KW-0812">Transmembrane</keyword>
<accession>A0A132AIA1</accession>
<organism evidence="2 3">
    <name type="scientific">Sarcoptes scabiei</name>
    <name type="common">Itch mite</name>
    <name type="synonym">Acarus scabiei</name>
    <dbReference type="NCBI Taxonomy" id="52283"/>
    <lineage>
        <taxon>Eukaryota</taxon>
        <taxon>Metazoa</taxon>
        <taxon>Ecdysozoa</taxon>
        <taxon>Arthropoda</taxon>
        <taxon>Chelicerata</taxon>
        <taxon>Arachnida</taxon>
        <taxon>Acari</taxon>
        <taxon>Acariformes</taxon>
        <taxon>Sarcoptiformes</taxon>
        <taxon>Astigmata</taxon>
        <taxon>Psoroptidia</taxon>
        <taxon>Sarcoptoidea</taxon>
        <taxon>Sarcoptidae</taxon>
        <taxon>Sarcoptinae</taxon>
        <taxon>Sarcoptes</taxon>
    </lineage>
</organism>
<proteinExistence type="predicted"/>
<evidence type="ECO:0000259" key="1">
    <source>
        <dbReference type="Pfam" id="PF10192"/>
    </source>
</evidence>
<name>A0A132AIA1_SARSC</name>
<evidence type="ECO:0000313" key="2">
    <source>
        <dbReference type="EMBL" id="KPM10721.1"/>
    </source>
</evidence>
<dbReference type="GO" id="GO:0007186">
    <property type="term" value="P:G protein-coupled receptor signaling pathway"/>
    <property type="evidence" value="ECO:0007669"/>
    <property type="project" value="InterPro"/>
</dbReference>
<protein>
    <submittedName>
        <fullName evidence="2">Transmembrane protein 145-like protein</fullName>
    </submittedName>
</protein>
<reference evidence="2 3" key="1">
    <citation type="journal article" date="2015" name="Parasit. Vectors">
        <title>Draft genome of the scabies mite.</title>
        <authorList>
            <person name="Rider S.D.Jr."/>
            <person name="Morgan M.S."/>
            <person name="Arlian L.G."/>
        </authorList>
    </citation>
    <scope>NUCLEOTIDE SEQUENCE [LARGE SCALE GENOMIC DNA]</scope>
    <source>
        <strain evidence="2">Arlian Lab</strain>
    </source>
</reference>
<dbReference type="OrthoDB" id="205745at2759"/>
<sequence length="225" mass="25864">MFMVMSVIGYIIIFYHEQYLFDPGEVLYMYESHFGYLLISLRLLAWSWFSYAIVFTLIHYPQKSSFFAKLFLIYSVWFISAPILIFVATFVIPKWMREKIINAVETIIAFLAHLVFFVRTTQISIMEKSGTIESGTLEHFNNYKYAPSRPTPMDMFSITSAALINLTNSNGSNLHRANNLINIDSADSKLTSVTSLSNQSIALRNRLDQNDFNQNGMFLPEAEAD</sequence>
<dbReference type="PANTHER" id="PTHR23252">
    <property type="entry name" value="INTIMAL THICKNESS RECEPTOR-RELATED"/>
    <property type="match status" value="1"/>
</dbReference>
<keyword evidence="2" id="KW-0472">Membrane</keyword>
<dbReference type="InterPro" id="IPR019336">
    <property type="entry name" value="GPR180/TMEM145_TM"/>
</dbReference>
<comment type="caution">
    <text evidence="2">The sequence shown here is derived from an EMBL/GenBank/DDBJ whole genome shotgun (WGS) entry which is preliminary data.</text>
</comment>
<evidence type="ECO:0000313" key="3">
    <source>
        <dbReference type="Proteomes" id="UP000616769"/>
    </source>
</evidence>
<dbReference type="VEuPathDB" id="VectorBase:SSCA001525"/>
<dbReference type="Proteomes" id="UP000616769">
    <property type="component" value="Unassembled WGS sequence"/>
</dbReference>
<dbReference type="PANTHER" id="PTHR23252:SF24">
    <property type="entry name" value="TRANSMEMBRANE PROTEIN 145"/>
    <property type="match status" value="1"/>
</dbReference>
<dbReference type="EMBL" id="JXLN01015628">
    <property type="protein sequence ID" value="KPM10721.1"/>
    <property type="molecule type" value="Genomic_DNA"/>
</dbReference>
<gene>
    <name evidence="2" type="ORF">QR98_0092820</name>
</gene>